<evidence type="ECO:0000256" key="8">
    <source>
        <dbReference type="ARBA" id="ARBA00023136"/>
    </source>
</evidence>
<evidence type="ECO:0000256" key="9">
    <source>
        <dbReference type="ARBA" id="ARBA00023139"/>
    </source>
</evidence>
<dbReference type="InterPro" id="IPR001708">
    <property type="entry name" value="YidC/ALB3/OXA1/COX18"/>
</dbReference>
<comment type="caution">
    <text evidence="12">Lacks conserved residue(s) required for the propagation of feature annotation.</text>
</comment>
<keyword evidence="8 12" id="KW-0472">Membrane</keyword>
<comment type="subcellular location">
    <subcellularLocation>
        <location evidence="1 12">Cell membrane</location>
        <topology evidence="1 12">Multi-pass membrane protein</topology>
    </subcellularLocation>
</comment>
<dbReference type="Pfam" id="PF02096">
    <property type="entry name" value="60KD_IMP"/>
    <property type="match status" value="1"/>
</dbReference>
<evidence type="ECO:0000313" key="14">
    <source>
        <dbReference type="EMBL" id="CEN27510.1"/>
    </source>
</evidence>
<dbReference type="GO" id="GO:0015031">
    <property type="term" value="P:protein transport"/>
    <property type="evidence" value="ECO:0007669"/>
    <property type="project" value="UniProtKB-KW"/>
</dbReference>
<dbReference type="GO" id="GO:0051205">
    <property type="term" value="P:protein insertion into membrane"/>
    <property type="evidence" value="ECO:0007669"/>
    <property type="project" value="TreeGrafter"/>
</dbReference>
<evidence type="ECO:0000313" key="15">
    <source>
        <dbReference type="Proteomes" id="UP000033166"/>
    </source>
</evidence>
<gene>
    <name evidence="14" type="primary">yidC1</name>
    <name evidence="12" type="synonym">yidC</name>
    <name evidence="14" type="ORF">LACPI_0310</name>
</gene>
<dbReference type="NCBIfam" id="TIGR03592">
    <property type="entry name" value="yidC_oxa1_cterm"/>
    <property type="match status" value="1"/>
</dbReference>
<dbReference type="PROSITE" id="PS51257">
    <property type="entry name" value="PROKAR_LIPOPROTEIN"/>
    <property type="match status" value="1"/>
</dbReference>
<dbReference type="HOGENOM" id="CLU_036138_5_0_9"/>
<evidence type="ECO:0000256" key="5">
    <source>
        <dbReference type="ARBA" id="ARBA00022729"/>
    </source>
</evidence>
<evidence type="ECO:0000256" key="6">
    <source>
        <dbReference type="ARBA" id="ARBA00022927"/>
    </source>
</evidence>
<dbReference type="CDD" id="cd20070">
    <property type="entry name" value="5TM_YidC_Alb3"/>
    <property type="match status" value="1"/>
</dbReference>
<dbReference type="GO" id="GO:0032977">
    <property type="term" value="F:membrane insertase activity"/>
    <property type="evidence" value="ECO:0007669"/>
    <property type="project" value="InterPro"/>
</dbReference>
<name>A0A0D6DVJ0_9LACT</name>
<dbReference type="KEGG" id="lpk:LACPI_0310"/>
<organism evidence="14 15">
    <name type="scientific">Pseudolactococcus piscium MKFS47</name>
    <dbReference type="NCBI Taxonomy" id="297352"/>
    <lineage>
        <taxon>Bacteria</taxon>
        <taxon>Bacillati</taxon>
        <taxon>Bacillota</taxon>
        <taxon>Bacilli</taxon>
        <taxon>Lactobacillales</taxon>
        <taxon>Streptococcaceae</taxon>
        <taxon>Pseudolactococcus</taxon>
    </lineage>
</organism>
<feature type="transmembrane region" description="Helical" evidence="12">
    <location>
        <begin position="166"/>
        <end position="188"/>
    </location>
</feature>
<accession>A0A0D6DVJ0</accession>
<evidence type="ECO:0000256" key="2">
    <source>
        <dbReference type="ARBA" id="ARBA00022448"/>
    </source>
</evidence>
<proteinExistence type="inferred from homology"/>
<comment type="similarity">
    <text evidence="12">Belongs to the OXA1/ALB3/YidC family. Type 2 subfamily.</text>
</comment>
<evidence type="ECO:0000256" key="10">
    <source>
        <dbReference type="ARBA" id="ARBA00023186"/>
    </source>
</evidence>
<feature type="transmembrane region" description="Helical" evidence="12">
    <location>
        <begin position="47"/>
        <end position="73"/>
    </location>
</feature>
<keyword evidence="11 12" id="KW-0449">Lipoprotein</keyword>
<comment type="function">
    <text evidence="12">Required for the insertion and/or proper folding and/or complex formation of integral membrane proteins into the membrane. Involved in integration of membrane proteins that insert both dependently and independently of the Sec translocase complex, as well as at least some lipoproteins.</text>
</comment>
<dbReference type="PRINTS" id="PR00701">
    <property type="entry name" value="60KDINNERMP"/>
</dbReference>
<dbReference type="GO" id="GO:0005886">
    <property type="term" value="C:plasma membrane"/>
    <property type="evidence" value="ECO:0007669"/>
    <property type="project" value="UniProtKB-SubCell"/>
</dbReference>
<dbReference type="HAMAP" id="MF_01811">
    <property type="entry name" value="YidC_type2"/>
    <property type="match status" value="1"/>
</dbReference>
<dbReference type="InterPro" id="IPR047196">
    <property type="entry name" value="YidC_ALB_C"/>
</dbReference>
<feature type="transmembrane region" description="Helical" evidence="12">
    <location>
        <begin position="200"/>
        <end position="221"/>
    </location>
</feature>
<evidence type="ECO:0000256" key="11">
    <source>
        <dbReference type="ARBA" id="ARBA00023288"/>
    </source>
</evidence>
<keyword evidence="10 12" id="KW-0143">Chaperone</keyword>
<dbReference type="Proteomes" id="UP000033166">
    <property type="component" value="Chromosome I"/>
</dbReference>
<evidence type="ECO:0000256" key="3">
    <source>
        <dbReference type="ARBA" id="ARBA00022475"/>
    </source>
</evidence>
<dbReference type="InterPro" id="IPR028055">
    <property type="entry name" value="YidC/Oxa/ALB_C"/>
</dbReference>
<keyword evidence="3 12" id="KW-1003">Cell membrane</keyword>
<evidence type="ECO:0000256" key="7">
    <source>
        <dbReference type="ARBA" id="ARBA00022989"/>
    </source>
</evidence>
<feature type="domain" description="Membrane insertase YidC/Oxa/ALB C-terminal" evidence="13">
    <location>
        <begin position="55"/>
        <end position="236"/>
    </location>
</feature>
<sequence length="271" mass="30428">MKRKIKLSALLALGVLVLAGCGRSDISAQTSGVWEKFVYGFAQIIDFLSFGGLVGVGIILFTLIIRTVLLPLMHIQMKSTRKMQDVQPELKKIQAQYPGKDTESKRIVAEKTQEIYSENGVNPYMGCLPLLVQMPILWALYQAITRVGFLRDGHFLWFDISGHDPYFILPVLAALFTFASSWLTMKAAPEKNTMTTSMTYLMPILIFVMGISVAAGVALYWTVSNAYQVFQTLLLNNPFKIQEEREAKIKAEKNKGKVKQKALANAKKKKR</sequence>
<keyword evidence="7 12" id="KW-1133">Transmembrane helix</keyword>
<dbReference type="InterPro" id="IPR023060">
    <property type="entry name" value="YidC/YidC1/YidC2_Firmicutes"/>
</dbReference>
<evidence type="ECO:0000256" key="12">
    <source>
        <dbReference type="HAMAP-Rule" id="MF_01811"/>
    </source>
</evidence>
<keyword evidence="9" id="KW-0564">Palmitate</keyword>
<evidence type="ECO:0000256" key="4">
    <source>
        <dbReference type="ARBA" id="ARBA00022692"/>
    </source>
</evidence>
<evidence type="ECO:0000256" key="1">
    <source>
        <dbReference type="ARBA" id="ARBA00004651"/>
    </source>
</evidence>
<keyword evidence="6 12" id="KW-0653">Protein transport</keyword>
<reference evidence="15" key="1">
    <citation type="submission" date="2015-01" db="EMBL/GenBank/DDBJ databases">
        <authorList>
            <person name="Andreevskaya M."/>
        </authorList>
    </citation>
    <scope>NUCLEOTIDE SEQUENCE [LARGE SCALE GENOMIC DNA]</scope>
    <source>
        <strain evidence="15">MKFS47</strain>
    </source>
</reference>
<dbReference type="PANTHER" id="PTHR12428">
    <property type="entry name" value="OXA1"/>
    <property type="match status" value="1"/>
</dbReference>
<dbReference type="STRING" id="1364.LP2241_10300"/>
<keyword evidence="2 12" id="KW-0813">Transport</keyword>
<dbReference type="RefSeq" id="WP_047914780.1">
    <property type="nucleotide sequence ID" value="NZ_LN774769.1"/>
</dbReference>
<keyword evidence="5 12" id="KW-0732">Signal</keyword>
<dbReference type="PANTHER" id="PTHR12428:SF65">
    <property type="entry name" value="CYTOCHROME C OXIDASE ASSEMBLY PROTEIN COX18, MITOCHONDRIAL"/>
    <property type="match status" value="1"/>
</dbReference>
<dbReference type="EMBL" id="LN774769">
    <property type="protein sequence ID" value="CEN27510.1"/>
    <property type="molecule type" value="Genomic_DNA"/>
</dbReference>
<protein>
    <recommendedName>
        <fullName evidence="12">Membrane protein insertase YidC</fullName>
    </recommendedName>
    <alternativeName>
        <fullName evidence="12">Foldase YidC</fullName>
    </alternativeName>
    <alternativeName>
        <fullName evidence="12">Membrane integrase YidC</fullName>
    </alternativeName>
    <alternativeName>
        <fullName evidence="12">Membrane protein YidC</fullName>
    </alternativeName>
</protein>
<dbReference type="AlphaFoldDB" id="A0A0D6DVJ0"/>
<keyword evidence="4 12" id="KW-0812">Transmembrane</keyword>
<evidence type="ECO:0000259" key="13">
    <source>
        <dbReference type="Pfam" id="PF02096"/>
    </source>
</evidence>